<protein>
    <submittedName>
        <fullName evidence="2">Uncharacterized protein</fullName>
    </submittedName>
</protein>
<name>A0A922I527_DERFA</name>
<evidence type="ECO:0000256" key="1">
    <source>
        <dbReference type="SAM" id="MobiDB-lite"/>
    </source>
</evidence>
<gene>
    <name evidence="2" type="ORF">DERF_005844</name>
</gene>
<comment type="caution">
    <text evidence="2">The sequence shown here is derived from an EMBL/GenBank/DDBJ whole genome shotgun (WGS) entry which is preliminary data.</text>
</comment>
<feature type="compositionally biased region" description="Basic residues" evidence="1">
    <location>
        <begin position="9"/>
        <end position="19"/>
    </location>
</feature>
<feature type="compositionally biased region" description="Basic and acidic residues" evidence="1">
    <location>
        <begin position="20"/>
        <end position="33"/>
    </location>
</feature>
<proteinExistence type="predicted"/>
<feature type="region of interest" description="Disordered" evidence="1">
    <location>
        <begin position="9"/>
        <end position="66"/>
    </location>
</feature>
<dbReference type="AlphaFoldDB" id="A0A922I527"/>
<evidence type="ECO:0000313" key="3">
    <source>
        <dbReference type="Proteomes" id="UP000790347"/>
    </source>
</evidence>
<feature type="compositionally biased region" description="Basic and acidic residues" evidence="1">
    <location>
        <begin position="42"/>
        <end position="58"/>
    </location>
</feature>
<dbReference type="Proteomes" id="UP000790347">
    <property type="component" value="Unassembled WGS sequence"/>
</dbReference>
<keyword evidence="3" id="KW-1185">Reference proteome</keyword>
<organism evidence="2 3">
    <name type="scientific">Dermatophagoides farinae</name>
    <name type="common">American house dust mite</name>
    <dbReference type="NCBI Taxonomy" id="6954"/>
    <lineage>
        <taxon>Eukaryota</taxon>
        <taxon>Metazoa</taxon>
        <taxon>Ecdysozoa</taxon>
        <taxon>Arthropoda</taxon>
        <taxon>Chelicerata</taxon>
        <taxon>Arachnida</taxon>
        <taxon>Acari</taxon>
        <taxon>Acariformes</taxon>
        <taxon>Sarcoptiformes</taxon>
        <taxon>Astigmata</taxon>
        <taxon>Psoroptidia</taxon>
        <taxon>Analgoidea</taxon>
        <taxon>Pyroglyphidae</taxon>
        <taxon>Dermatophagoidinae</taxon>
        <taxon>Dermatophagoides</taxon>
    </lineage>
</organism>
<sequence>MYIIYGIKKKTKRNNHYHHHYQESNKNQKEKKNITSQSSYPIEDKVNDSNKNENKIDCENVNSRIK</sequence>
<reference evidence="2" key="2">
    <citation type="journal article" date="2022" name="Res Sq">
        <title>Comparative Genomics Reveals Insights into the Divergent Evolution of Astigmatic Mites and Household Pest Adaptations.</title>
        <authorList>
            <person name="Xiong Q."/>
            <person name="Wan A.T.-Y."/>
            <person name="Liu X.-Y."/>
            <person name="Fung C.S.-H."/>
            <person name="Xiao X."/>
            <person name="Malainual N."/>
            <person name="Hou J."/>
            <person name="Wang L."/>
            <person name="Wang M."/>
            <person name="Yang K."/>
            <person name="Cui Y."/>
            <person name="Leung E."/>
            <person name="Nong W."/>
            <person name="Shin S.-K."/>
            <person name="Au S."/>
            <person name="Jeong K.Y."/>
            <person name="Chew F.T."/>
            <person name="Hui J."/>
            <person name="Leung T.F."/>
            <person name="Tungtrongchitr A."/>
            <person name="Zhong N."/>
            <person name="Liu Z."/>
            <person name="Tsui S."/>
        </authorList>
    </citation>
    <scope>NUCLEOTIDE SEQUENCE</scope>
    <source>
        <strain evidence="2">Derf</strain>
        <tissue evidence="2">Whole organism</tissue>
    </source>
</reference>
<reference evidence="2" key="1">
    <citation type="submission" date="2013-05" db="EMBL/GenBank/DDBJ databases">
        <authorList>
            <person name="Yim A.K.Y."/>
            <person name="Chan T.F."/>
            <person name="Ji K.M."/>
            <person name="Liu X.Y."/>
            <person name="Zhou J.W."/>
            <person name="Li R.Q."/>
            <person name="Yang K.Y."/>
            <person name="Li J."/>
            <person name="Li M."/>
            <person name="Law P.T.W."/>
            <person name="Wu Y.L."/>
            <person name="Cai Z.L."/>
            <person name="Qin H."/>
            <person name="Bao Y."/>
            <person name="Leung R.K.K."/>
            <person name="Ng P.K.S."/>
            <person name="Zou J."/>
            <person name="Zhong X.J."/>
            <person name="Ran P.X."/>
            <person name="Zhong N.S."/>
            <person name="Liu Z.G."/>
            <person name="Tsui S.K.W."/>
        </authorList>
    </citation>
    <scope>NUCLEOTIDE SEQUENCE</scope>
    <source>
        <strain evidence="2">Derf</strain>
        <tissue evidence="2">Whole organism</tissue>
    </source>
</reference>
<dbReference type="EMBL" id="ASGP02000002">
    <property type="protein sequence ID" value="KAH9522256.1"/>
    <property type="molecule type" value="Genomic_DNA"/>
</dbReference>
<accession>A0A922I527</accession>
<evidence type="ECO:0000313" key="2">
    <source>
        <dbReference type="EMBL" id="KAH9522256.1"/>
    </source>
</evidence>